<dbReference type="InterPro" id="IPR009012">
    <property type="entry name" value="GrpE_head"/>
</dbReference>
<dbReference type="PROSITE" id="PS01071">
    <property type="entry name" value="GRPE"/>
    <property type="match status" value="1"/>
</dbReference>
<evidence type="ECO:0000313" key="15">
    <source>
        <dbReference type="EMBL" id="SHH27999.1"/>
    </source>
</evidence>
<feature type="region of interest" description="Disordered" evidence="14">
    <location>
        <begin position="1"/>
        <end position="26"/>
    </location>
</feature>
<evidence type="ECO:0000256" key="1">
    <source>
        <dbReference type="ARBA" id="ARBA00004496"/>
    </source>
</evidence>
<dbReference type="GO" id="GO:0051082">
    <property type="term" value="F:unfolded protein binding"/>
    <property type="evidence" value="ECO:0007669"/>
    <property type="project" value="TreeGrafter"/>
</dbReference>
<dbReference type="HAMAP" id="MF_01151">
    <property type="entry name" value="GrpE"/>
    <property type="match status" value="1"/>
</dbReference>
<reference evidence="15 16" key="1">
    <citation type="submission" date="2016-11" db="EMBL/GenBank/DDBJ databases">
        <authorList>
            <person name="Jaros S."/>
            <person name="Januszkiewicz K."/>
            <person name="Wedrychowicz H."/>
        </authorList>
    </citation>
    <scope>NUCLEOTIDE SEQUENCE [LARGE SCALE GENOMIC DNA]</scope>
    <source>
        <strain evidence="15 16">CGMCC 1.7049</strain>
    </source>
</reference>
<gene>
    <name evidence="10" type="primary">grpE</name>
    <name evidence="15" type="ORF">SAMN04488068_3117</name>
</gene>
<keyword evidence="13" id="KW-0175">Coiled coil</keyword>
<proteinExistence type="inferred from homology"/>
<dbReference type="Gene3D" id="2.30.22.10">
    <property type="entry name" value="Head domain of nucleotide exchange factor GrpE"/>
    <property type="match status" value="1"/>
</dbReference>
<sequence>MTASPEAPNEETLSATDAGADLQPPDPATLAAQIEELRAQAQAAKEGHLRALAELDNVRKRAEREISSAAKFGAEKLLSELLGIADSVELGLNAAQAPDVQVKTIVEGLDLTRRQLIALLEKQGVSQLDPKGQPFNPDFHEAVSMVPSAEVAPNHVLNVMQKGYKLHERLLRPAMVIVARAP</sequence>
<dbReference type="Gene3D" id="3.90.20.20">
    <property type="match status" value="1"/>
</dbReference>
<dbReference type="RefSeq" id="WP_072899045.1">
    <property type="nucleotide sequence ID" value="NZ_FQWZ01000008.1"/>
</dbReference>
<dbReference type="PANTHER" id="PTHR21237">
    <property type="entry name" value="GRPE PROTEIN"/>
    <property type="match status" value="1"/>
</dbReference>
<comment type="function">
    <text evidence="7 10 11">Participates actively in the response to hyperosmotic and heat shock by preventing the aggregation of stress-denatured proteins, in association with DnaK and GrpE. It is the nucleotide exchange factor for DnaK and may function as a thermosensor. Unfolded proteins bind initially to DnaJ; upon interaction with the DnaJ-bound protein, DnaK hydrolyzes its bound ATP, resulting in the formation of a stable complex. GrpE releases ADP from DnaK; ATP binding to DnaK triggers the release of the substrate protein, thus completing the reaction cycle. Several rounds of ATP-dependent interactions between DnaJ, DnaK and GrpE are required for fully efficient folding.</text>
</comment>
<dbReference type="FunFam" id="2.30.22.10:FF:000001">
    <property type="entry name" value="Protein GrpE"/>
    <property type="match status" value="1"/>
</dbReference>
<evidence type="ECO:0000256" key="10">
    <source>
        <dbReference type="HAMAP-Rule" id="MF_01151"/>
    </source>
</evidence>
<keyword evidence="5 10" id="KW-0346">Stress response</keyword>
<evidence type="ECO:0000256" key="12">
    <source>
        <dbReference type="RuleBase" id="RU004478"/>
    </source>
</evidence>
<dbReference type="CDD" id="cd00446">
    <property type="entry name" value="GrpE"/>
    <property type="match status" value="1"/>
</dbReference>
<evidence type="ECO:0000256" key="4">
    <source>
        <dbReference type="ARBA" id="ARBA00022490"/>
    </source>
</evidence>
<evidence type="ECO:0000256" key="11">
    <source>
        <dbReference type="RuleBase" id="RU000639"/>
    </source>
</evidence>
<keyword evidence="6 10" id="KW-0143">Chaperone</keyword>
<evidence type="ECO:0000313" key="16">
    <source>
        <dbReference type="Proteomes" id="UP000199758"/>
    </source>
</evidence>
<evidence type="ECO:0000256" key="7">
    <source>
        <dbReference type="ARBA" id="ARBA00053401"/>
    </source>
</evidence>
<keyword evidence="16" id="KW-1185">Reference proteome</keyword>
<evidence type="ECO:0000256" key="3">
    <source>
        <dbReference type="ARBA" id="ARBA00011738"/>
    </source>
</evidence>
<dbReference type="PRINTS" id="PR00773">
    <property type="entry name" value="GRPEPROTEIN"/>
</dbReference>
<evidence type="ECO:0000256" key="6">
    <source>
        <dbReference type="ARBA" id="ARBA00023186"/>
    </source>
</evidence>
<dbReference type="GO" id="GO:0051087">
    <property type="term" value="F:protein-folding chaperone binding"/>
    <property type="evidence" value="ECO:0007669"/>
    <property type="project" value="InterPro"/>
</dbReference>
<dbReference type="Proteomes" id="UP000199758">
    <property type="component" value="Unassembled WGS sequence"/>
</dbReference>
<evidence type="ECO:0000256" key="5">
    <source>
        <dbReference type="ARBA" id="ARBA00023016"/>
    </source>
</evidence>
<comment type="similarity">
    <text evidence="2 10 12">Belongs to the GrpE family.</text>
</comment>
<comment type="subunit">
    <text evidence="3 10">Homodimer.</text>
</comment>
<dbReference type="SUPFAM" id="SSF51064">
    <property type="entry name" value="Head domain of nucleotide exchange factor GrpE"/>
    <property type="match status" value="1"/>
</dbReference>
<dbReference type="GO" id="GO:0042803">
    <property type="term" value="F:protein homodimerization activity"/>
    <property type="evidence" value="ECO:0007669"/>
    <property type="project" value="InterPro"/>
</dbReference>
<dbReference type="Pfam" id="PF01025">
    <property type="entry name" value="GrpE"/>
    <property type="match status" value="1"/>
</dbReference>
<dbReference type="GO" id="GO:0005829">
    <property type="term" value="C:cytosol"/>
    <property type="evidence" value="ECO:0007669"/>
    <property type="project" value="TreeGrafter"/>
</dbReference>
<keyword evidence="4 10" id="KW-0963">Cytoplasm</keyword>
<evidence type="ECO:0000256" key="14">
    <source>
        <dbReference type="SAM" id="MobiDB-lite"/>
    </source>
</evidence>
<comment type="subcellular location">
    <subcellularLocation>
        <location evidence="1 10">Cytoplasm</location>
    </subcellularLocation>
</comment>
<dbReference type="SUPFAM" id="SSF58014">
    <property type="entry name" value="Coiled-coil domain of nucleotide exchange factor GrpE"/>
    <property type="match status" value="1"/>
</dbReference>
<evidence type="ECO:0000256" key="2">
    <source>
        <dbReference type="ARBA" id="ARBA00009054"/>
    </source>
</evidence>
<dbReference type="OrthoDB" id="9789811at2"/>
<organism evidence="15 16">
    <name type="scientific">Hydrocarboniphaga daqingensis</name>
    <dbReference type="NCBI Taxonomy" id="490188"/>
    <lineage>
        <taxon>Bacteria</taxon>
        <taxon>Pseudomonadati</taxon>
        <taxon>Pseudomonadota</taxon>
        <taxon>Gammaproteobacteria</taxon>
        <taxon>Nevskiales</taxon>
        <taxon>Nevskiaceae</taxon>
        <taxon>Hydrocarboniphaga</taxon>
    </lineage>
</organism>
<dbReference type="GO" id="GO:0000774">
    <property type="term" value="F:adenyl-nucleotide exchange factor activity"/>
    <property type="evidence" value="ECO:0007669"/>
    <property type="project" value="InterPro"/>
</dbReference>
<dbReference type="EMBL" id="FQWZ01000008">
    <property type="protein sequence ID" value="SHH27999.1"/>
    <property type="molecule type" value="Genomic_DNA"/>
</dbReference>
<feature type="coiled-coil region" evidence="13">
    <location>
        <begin position="34"/>
        <end position="65"/>
    </location>
</feature>
<dbReference type="GO" id="GO:0006457">
    <property type="term" value="P:protein folding"/>
    <property type="evidence" value="ECO:0007669"/>
    <property type="project" value="InterPro"/>
</dbReference>
<dbReference type="PANTHER" id="PTHR21237:SF23">
    <property type="entry name" value="GRPE PROTEIN HOMOLOG, MITOCHONDRIAL"/>
    <property type="match status" value="1"/>
</dbReference>
<name>A0A1M5RP76_9GAMM</name>
<dbReference type="AlphaFoldDB" id="A0A1M5RP76"/>
<dbReference type="InterPro" id="IPR000740">
    <property type="entry name" value="GrpE"/>
</dbReference>
<dbReference type="NCBIfam" id="NF010738">
    <property type="entry name" value="PRK14140.1"/>
    <property type="match status" value="1"/>
</dbReference>
<evidence type="ECO:0000256" key="13">
    <source>
        <dbReference type="SAM" id="Coils"/>
    </source>
</evidence>
<accession>A0A1M5RP76</accession>
<dbReference type="InterPro" id="IPR013805">
    <property type="entry name" value="GrpE_CC"/>
</dbReference>
<dbReference type="NCBIfam" id="NF010748">
    <property type="entry name" value="PRK14150.1"/>
    <property type="match status" value="1"/>
</dbReference>
<dbReference type="STRING" id="490188.SAMN04488068_3117"/>
<evidence type="ECO:0000256" key="8">
    <source>
        <dbReference type="ARBA" id="ARBA00072274"/>
    </source>
</evidence>
<evidence type="ECO:0000256" key="9">
    <source>
        <dbReference type="ARBA" id="ARBA00076414"/>
    </source>
</evidence>
<protein>
    <recommendedName>
        <fullName evidence="8 10">Protein GrpE</fullName>
    </recommendedName>
    <alternativeName>
        <fullName evidence="9 10">HSP-70 cofactor</fullName>
    </alternativeName>
</protein>